<gene>
    <name evidence="2" type="ORF">C4D60_Mb01t06340</name>
</gene>
<name>A0A4S8JK94_MUSBA</name>
<keyword evidence="1" id="KW-0472">Membrane</keyword>
<evidence type="ECO:0000256" key="1">
    <source>
        <dbReference type="SAM" id="Phobius"/>
    </source>
</evidence>
<evidence type="ECO:0000313" key="3">
    <source>
        <dbReference type="Proteomes" id="UP000317650"/>
    </source>
</evidence>
<dbReference type="AlphaFoldDB" id="A0A4S8JK94"/>
<protein>
    <submittedName>
        <fullName evidence="2">Uncharacterized protein</fullName>
    </submittedName>
</protein>
<keyword evidence="3" id="KW-1185">Reference proteome</keyword>
<proteinExistence type="predicted"/>
<keyword evidence="1" id="KW-1133">Transmembrane helix</keyword>
<feature type="transmembrane region" description="Helical" evidence="1">
    <location>
        <begin position="12"/>
        <end position="30"/>
    </location>
</feature>
<reference evidence="2 3" key="1">
    <citation type="journal article" date="2019" name="Nat. Plants">
        <title>Genome sequencing of Musa balbisiana reveals subgenome evolution and function divergence in polyploid bananas.</title>
        <authorList>
            <person name="Yao X."/>
        </authorList>
    </citation>
    <scope>NUCLEOTIDE SEQUENCE [LARGE SCALE GENOMIC DNA]</scope>
    <source>
        <strain evidence="3">cv. DH-PKW</strain>
        <tissue evidence="2">Leaves</tissue>
    </source>
</reference>
<keyword evidence="1" id="KW-0812">Transmembrane</keyword>
<accession>A0A4S8JK94</accession>
<evidence type="ECO:0000313" key="2">
    <source>
        <dbReference type="EMBL" id="THU62553.1"/>
    </source>
</evidence>
<comment type="caution">
    <text evidence="2">The sequence shown here is derived from an EMBL/GenBank/DDBJ whole genome shotgun (WGS) entry which is preliminary data.</text>
</comment>
<dbReference type="Proteomes" id="UP000317650">
    <property type="component" value="Chromosome 1"/>
</dbReference>
<sequence>MGSLWLCMLTEYGVFRILLAALKILFYYMVPMARKSSIFYGGHELGLELDLMYRRGLKALHY</sequence>
<organism evidence="2 3">
    <name type="scientific">Musa balbisiana</name>
    <name type="common">Banana</name>
    <dbReference type="NCBI Taxonomy" id="52838"/>
    <lineage>
        <taxon>Eukaryota</taxon>
        <taxon>Viridiplantae</taxon>
        <taxon>Streptophyta</taxon>
        <taxon>Embryophyta</taxon>
        <taxon>Tracheophyta</taxon>
        <taxon>Spermatophyta</taxon>
        <taxon>Magnoliopsida</taxon>
        <taxon>Liliopsida</taxon>
        <taxon>Zingiberales</taxon>
        <taxon>Musaceae</taxon>
        <taxon>Musa</taxon>
    </lineage>
</organism>
<dbReference type="EMBL" id="PYDT01000004">
    <property type="protein sequence ID" value="THU62553.1"/>
    <property type="molecule type" value="Genomic_DNA"/>
</dbReference>